<evidence type="ECO:0000259" key="1">
    <source>
        <dbReference type="Pfam" id="PF01796"/>
    </source>
</evidence>
<keyword evidence="3" id="KW-1185">Reference proteome</keyword>
<evidence type="ECO:0000313" key="3">
    <source>
        <dbReference type="Proteomes" id="UP001385892"/>
    </source>
</evidence>
<accession>A0ABU8WGR9</accession>
<dbReference type="PANTHER" id="PTHR34075">
    <property type="entry name" value="BLR3430 PROTEIN"/>
    <property type="match status" value="1"/>
</dbReference>
<dbReference type="InterPro" id="IPR012340">
    <property type="entry name" value="NA-bd_OB-fold"/>
</dbReference>
<proteinExistence type="predicted"/>
<protein>
    <submittedName>
        <fullName evidence="2">OB-fold domain-containing protein</fullName>
    </submittedName>
</protein>
<dbReference type="Pfam" id="PF01796">
    <property type="entry name" value="OB_ChsH2_C"/>
    <property type="match status" value="1"/>
</dbReference>
<dbReference type="InterPro" id="IPR002878">
    <property type="entry name" value="ChsH2_C"/>
</dbReference>
<organism evidence="2 3">
    <name type="scientific">Variovorax rhizosphaerae</name>
    <dbReference type="NCBI Taxonomy" id="1836200"/>
    <lineage>
        <taxon>Bacteria</taxon>
        <taxon>Pseudomonadati</taxon>
        <taxon>Pseudomonadota</taxon>
        <taxon>Betaproteobacteria</taxon>
        <taxon>Burkholderiales</taxon>
        <taxon>Comamonadaceae</taxon>
        <taxon>Variovorax</taxon>
    </lineage>
</organism>
<name>A0ABU8WGR9_9BURK</name>
<dbReference type="PANTHER" id="PTHR34075:SF5">
    <property type="entry name" value="BLR3430 PROTEIN"/>
    <property type="match status" value="1"/>
</dbReference>
<evidence type="ECO:0000313" key="2">
    <source>
        <dbReference type="EMBL" id="MEJ8846139.1"/>
    </source>
</evidence>
<dbReference type="EMBL" id="JBBKZT010000002">
    <property type="protein sequence ID" value="MEJ8846139.1"/>
    <property type="molecule type" value="Genomic_DNA"/>
</dbReference>
<sequence length="145" mass="15236">MTSEPIVTSGAAFGPNALPYADLAAPDQLPFEVRDSTVLLRGSVSRSSGSRAFPSRDVCPVTGARDMESMTFGPNGTLYSYSTVHVSSSRPTPYTIGYVDFDNGVRVLAVVEAPAGALGCDVPVELRTDGDRWFVSVVDTQGASA</sequence>
<dbReference type="InterPro" id="IPR052513">
    <property type="entry name" value="Thioester_dehydratase-like"/>
</dbReference>
<gene>
    <name evidence="2" type="ORF">WKW82_05750</name>
</gene>
<feature type="domain" description="ChsH2 C-terminal OB-fold" evidence="1">
    <location>
        <begin position="73"/>
        <end position="128"/>
    </location>
</feature>
<dbReference type="RefSeq" id="WP_340341287.1">
    <property type="nucleotide sequence ID" value="NZ_JBBKZT010000002.1"/>
</dbReference>
<reference evidence="2 3" key="1">
    <citation type="submission" date="2024-03" db="EMBL/GenBank/DDBJ databases">
        <title>Novel species of the genus Variovorax.</title>
        <authorList>
            <person name="Liu Q."/>
            <person name="Xin Y.-H."/>
        </authorList>
    </citation>
    <scope>NUCLEOTIDE SEQUENCE [LARGE SCALE GENOMIC DNA]</scope>
    <source>
        <strain evidence="2 3">KACC 18900</strain>
    </source>
</reference>
<dbReference type="Proteomes" id="UP001385892">
    <property type="component" value="Unassembled WGS sequence"/>
</dbReference>
<comment type="caution">
    <text evidence="2">The sequence shown here is derived from an EMBL/GenBank/DDBJ whole genome shotgun (WGS) entry which is preliminary data.</text>
</comment>
<dbReference type="SUPFAM" id="SSF50249">
    <property type="entry name" value="Nucleic acid-binding proteins"/>
    <property type="match status" value="1"/>
</dbReference>